<dbReference type="PANTHER" id="PTHR11138:SF5">
    <property type="entry name" value="METHIONYL-TRNA FORMYLTRANSFERASE, MITOCHONDRIAL"/>
    <property type="match status" value="1"/>
</dbReference>
<dbReference type="CDD" id="cd08704">
    <property type="entry name" value="Met_tRNA_FMT_C"/>
    <property type="match status" value="1"/>
</dbReference>
<keyword evidence="7" id="KW-1185">Reference proteome</keyword>
<dbReference type="Gene3D" id="3.40.50.170">
    <property type="entry name" value="Formyl transferase, N-terminal domain"/>
    <property type="match status" value="1"/>
</dbReference>
<dbReference type="InterPro" id="IPR036477">
    <property type="entry name" value="Formyl_transf_N_sf"/>
</dbReference>
<keyword evidence="3" id="KW-1133">Transmembrane helix</keyword>
<evidence type="ECO:0000313" key="7">
    <source>
        <dbReference type="Proteomes" id="UP000195521"/>
    </source>
</evidence>
<feature type="domain" description="Formyl transferase N-terminal" evidence="4">
    <location>
        <begin position="264"/>
        <end position="419"/>
    </location>
</feature>
<dbReference type="SUPFAM" id="SSF50486">
    <property type="entry name" value="FMT C-terminal domain-like"/>
    <property type="match status" value="1"/>
</dbReference>
<dbReference type="EMBL" id="BDQF01000015">
    <property type="protein sequence ID" value="GAW83339.1"/>
    <property type="molecule type" value="Genomic_DNA"/>
</dbReference>
<dbReference type="GeneID" id="39750082"/>
<feature type="transmembrane region" description="Helical" evidence="3">
    <location>
        <begin position="265"/>
        <end position="285"/>
    </location>
</feature>
<organism evidence="6 7">
    <name type="scientific">Plasmodium gonderi</name>
    <dbReference type="NCBI Taxonomy" id="77519"/>
    <lineage>
        <taxon>Eukaryota</taxon>
        <taxon>Sar</taxon>
        <taxon>Alveolata</taxon>
        <taxon>Apicomplexa</taxon>
        <taxon>Aconoidasida</taxon>
        <taxon>Haemosporida</taxon>
        <taxon>Plasmodiidae</taxon>
        <taxon>Plasmodium</taxon>
        <taxon>Plasmodium (Plasmodium)</taxon>
    </lineage>
</organism>
<accession>A0A1Y1JLI9</accession>
<dbReference type="InterPro" id="IPR005793">
    <property type="entry name" value="Formyl_trans_C"/>
</dbReference>
<dbReference type="InterPro" id="IPR011034">
    <property type="entry name" value="Formyl_transferase-like_C_sf"/>
</dbReference>
<keyword evidence="2" id="KW-0648">Protein biosynthesis</keyword>
<evidence type="ECO:0000313" key="6">
    <source>
        <dbReference type="EMBL" id="GAW83339.1"/>
    </source>
</evidence>
<dbReference type="OMA" id="GFINWPK"/>
<keyword evidence="3" id="KW-0472">Membrane</keyword>
<protein>
    <submittedName>
        <fullName evidence="6">Methionyl-tRNA formyltransferase</fullName>
    </submittedName>
</protein>
<dbReference type="InterPro" id="IPR037022">
    <property type="entry name" value="Formyl_trans_C_sf"/>
</dbReference>
<name>A0A1Y1JLI9_PLAGO</name>
<feature type="transmembrane region" description="Helical" evidence="3">
    <location>
        <begin position="6"/>
        <end position="26"/>
    </location>
</feature>
<feature type="domain" description="Formyl transferase C-terminal" evidence="5">
    <location>
        <begin position="537"/>
        <end position="672"/>
    </location>
</feature>
<keyword evidence="3" id="KW-0812">Transmembrane</keyword>
<proteinExistence type="predicted"/>
<dbReference type="OrthoDB" id="10268103at2759"/>
<dbReference type="InterPro" id="IPR044135">
    <property type="entry name" value="Met-tRNA-FMT_C"/>
</dbReference>
<dbReference type="InterPro" id="IPR002376">
    <property type="entry name" value="Formyl_transf_N"/>
</dbReference>
<sequence length="679" mass="80322">MNVTSSHVVRIIFIIFLKTYICKLCYINKSYVSDKRQPTQNFNKIRHQIYIKSVKKSATKRRNNDKLNLTKLNATNALSPNWGKRETVTETNINSEEFLESLCNSSCNLCKQDGTLLLYTRCRHYNDGDYPFAKKRVIDTANALIGSRYFVSKYLFFKNGNVEYHNHSKWNHKKHSKSHVSSNIIIHNLLKYEAIKLHLHNVYEEIIRTIENTLMNKIFYVDNREEFHKRKNIIMNMLYEIYALKNGENNKRNNNLQMGKRNIRILFIGSNEFSLLCFKIILLIIKYVRNDVILDHVITKSPRKKGRNLLVKKSPVEEEAEKYEMNIFYYDKIKNNIHLLKKKIFDLCISISFGELFNSSFFKNIHSNIYTLHPSLLPFYRGASPIQRSLLNNESIFGYSIFLTTLRIDAGKVLMKRQFAFDQNFNFNDIITILFTFGTLHLMRNISFLSNYKLTNNETEALNGKTHPSSTWSTQNNYDHLNFHHMEHEKENVSLLRNKIHDFMQHTNAQQDLMNYSWQKNHHMYYMPYKNNTYAQKIKNEEKYVCFFCSTALQIHNKVRGFINWPKVECTFFLFQNGHLKVMEVKLIKTSYSSISNRTNDCSSNTNYSHHVFKHLGAVQMHKCFDATPRKFAIFDKKSINVQCKDNSLLKIYTLQRKNKKIMDSSSFFNSINRVDLLY</sequence>
<dbReference type="PANTHER" id="PTHR11138">
    <property type="entry name" value="METHIONYL-TRNA FORMYLTRANSFERASE"/>
    <property type="match status" value="1"/>
</dbReference>
<evidence type="ECO:0000259" key="4">
    <source>
        <dbReference type="Pfam" id="PF00551"/>
    </source>
</evidence>
<reference evidence="7" key="1">
    <citation type="submission" date="2017-04" db="EMBL/GenBank/DDBJ databases">
        <title>Plasmodium gonderi genome.</title>
        <authorList>
            <person name="Arisue N."/>
            <person name="Honma H."/>
            <person name="Kawai S."/>
            <person name="Tougan T."/>
            <person name="Tanabe K."/>
            <person name="Horii T."/>
        </authorList>
    </citation>
    <scope>NUCLEOTIDE SEQUENCE [LARGE SCALE GENOMIC DNA]</scope>
    <source>
        <strain evidence="7">ATCC 30045</strain>
    </source>
</reference>
<dbReference type="Proteomes" id="UP000195521">
    <property type="component" value="Unassembled WGS sequence"/>
</dbReference>
<dbReference type="Gene3D" id="3.10.25.10">
    <property type="entry name" value="Formyl transferase, C-terminal domain"/>
    <property type="match status" value="1"/>
</dbReference>
<dbReference type="GO" id="GO:0005739">
    <property type="term" value="C:mitochondrion"/>
    <property type="evidence" value="ECO:0007669"/>
    <property type="project" value="TreeGrafter"/>
</dbReference>
<dbReference type="SUPFAM" id="SSF53328">
    <property type="entry name" value="Formyltransferase"/>
    <property type="match status" value="1"/>
</dbReference>
<keyword evidence="1 6" id="KW-0808">Transferase</keyword>
<evidence type="ECO:0000259" key="5">
    <source>
        <dbReference type="Pfam" id="PF02911"/>
    </source>
</evidence>
<dbReference type="GO" id="GO:0004479">
    <property type="term" value="F:methionyl-tRNA formyltransferase activity"/>
    <property type="evidence" value="ECO:0007669"/>
    <property type="project" value="TreeGrafter"/>
</dbReference>
<evidence type="ECO:0000256" key="3">
    <source>
        <dbReference type="SAM" id="Phobius"/>
    </source>
</evidence>
<dbReference type="Pfam" id="PF00551">
    <property type="entry name" value="Formyl_trans_N"/>
    <property type="match status" value="1"/>
</dbReference>
<dbReference type="Pfam" id="PF02911">
    <property type="entry name" value="Formyl_trans_C"/>
    <property type="match status" value="1"/>
</dbReference>
<evidence type="ECO:0000256" key="1">
    <source>
        <dbReference type="ARBA" id="ARBA00022679"/>
    </source>
</evidence>
<dbReference type="AlphaFoldDB" id="A0A1Y1JLI9"/>
<comment type="caution">
    <text evidence="6">The sequence shown here is derived from an EMBL/GenBank/DDBJ whole genome shotgun (WGS) entry which is preliminary data.</text>
</comment>
<gene>
    <name evidence="6" type="ORF">PGO_141330</name>
</gene>
<dbReference type="RefSeq" id="XP_028545928.1">
    <property type="nucleotide sequence ID" value="XM_028690127.1"/>
</dbReference>
<evidence type="ECO:0000256" key="2">
    <source>
        <dbReference type="ARBA" id="ARBA00022917"/>
    </source>
</evidence>